<evidence type="ECO:0000259" key="4">
    <source>
        <dbReference type="PROSITE" id="PS50075"/>
    </source>
</evidence>
<name>A0ABV5TTS4_9ACTN</name>
<dbReference type="SUPFAM" id="SSF47336">
    <property type="entry name" value="ACP-like"/>
    <property type="match status" value="1"/>
</dbReference>
<dbReference type="InterPro" id="IPR006162">
    <property type="entry name" value="Ppantetheine_attach_site"/>
</dbReference>
<dbReference type="Pfam" id="PF08659">
    <property type="entry name" value="KR"/>
    <property type="match status" value="1"/>
</dbReference>
<dbReference type="PANTHER" id="PTHR43775">
    <property type="entry name" value="FATTY ACID SYNTHASE"/>
    <property type="match status" value="1"/>
</dbReference>
<dbReference type="Proteomes" id="UP001589610">
    <property type="component" value="Unassembled WGS sequence"/>
</dbReference>
<dbReference type="InterPro" id="IPR009081">
    <property type="entry name" value="PP-bd_ACP"/>
</dbReference>
<dbReference type="InterPro" id="IPR020806">
    <property type="entry name" value="PKS_PP-bd"/>
</dbReference>
<dbReference type="PANTHER" id="PTHR43775:SF51">
    <property type="entry name" value="INACTIVE PHENOLPHTHIOCEROL SYNTHESIS POLYKETIDE SYNTHASE TYPE I PKS1-RELATED"/>
    <property type="match status" value="1"/>
</dbReference>
<accession>A0ABV5TTS4</accession>
<evidence type="ECO:0000313" key="5">
    <source>
        <dbReference type="EMBL" id="MFB9682520.1"/>
    </source>
</evidence>
<feature type="non-terminal residue" evidence="5">
    <location>
        <position position="1"/>
    </location>
</feature>
<feature type="non-terminal residue" evidence="5">
    <location>
        <position position="275"/>
    </location>
</feature>
<dbReference type="PROSITE" id="PS50075">
    <property type="entry name" value="CARRIER"/>
    <property type="match status" value="1"/>
</dbReference>
<evidence type="ECO:0000256" key="3">
    <source>
        <dbReference type="ARBA" id="ARBA00022679"/>
    </source>
</evidence>
<dbReference type="InterPro" id="IPR013968">
    <property type="entry name" value="PKS_KR"/>
</dbReference>
<organism evidence="5 6">
    <name type="scientific">Streptosporangium vulgare</name>
    <dbReference type="NCBI Taxonomy" id="46190"/>
    <lineage>
        <taxon>Bacteria</taxon>
        <taxon>Bacillati</taxon>
        <taxon>Actinomycetota</taxon>
        <taxon>Actinomycetes</taxon>
        <taxon>Streptosporangiales</taxon>
        <taxon>Streptosporangiaceae</taxon>
        <taxon>Streptosporangium</taxon>
    </lineage>
</organism>
<dbReference type="RefSeq" id="WP_386164210.1">
    <property type="nucleotide sequence ID" value="NZ_JBHMBS010000128.1"/>
</dbReference>
<dbReference type="SMART" id="SM01294">
    <property type="entry name" value="PKS_PP_betabranch"/>
    <property type="match status" value="1"/>
</dbReference>
<sequence length="275" mass="28833">LIAAVPVEYPLRGVVHAAGVADNGLIGSLTVERFEGVLGAKADAAWHLHELTRDLDLSAFVLFSSAGGLVLAAGQGSYAAANVFLDALAAHRRSAGLVATSLAYGLWDADTGLSGWLTEADRERMRRQGLPALSVDEGLASFDAGLVSGAATLVPLRVDAAALRTRDERLPALLRGLVRGPVRRAVRAGGSALVQRLAGVDEARRREVVLEVVRQEVATVLGHASATAVQADRAFQELGFDSLTAVELRNKLMAVSGLRLPATLVFDYPTAQAVA</sequence>
<gene>
    <name evidence="5" type="ORF">ACFFRH_44290</name>
</gene>
<dbReference type="SMART" id="SM00822">
    <property type="entry name" value="PKS_KR"/>
    <property type="match status" value="1"/>
</dbReference>
<dbReference type="Gene3D" id="1.10.1200.10">
    <property type="entry name" value="ACP-like"/>
    <property type="match status" value="1"/>
</dbReference>
<reference evidence="5 6" key="1">
    <citation type="submission" date="2024-09" db="EMBL/GenBank/DDBJ databases">
        <authorList>
            <person name="Sun Q."/>
            <person name="Mori K."/>
        </authorList>
    </citation>
    <scope>NUCLEOTIDE SEQUENCE [LARGE SCALE GENOMIC DNA]</scope>
    <source>
        <strain evidence="5 6">JCM 3028</strain>
    </source>
</reference>
<dbReference type="Gene3D" id="3.40.50.720">
    <property type="entry name" value="NAD(P)-binding Rossmann-like Domain"/>
    <property type="match status" value="1"/>
</dbReference>
<keyword evidence="1" id="KW-0596">Phosphopantetheine</keyword>
<evidence type="ECO:0000256" key="1">
    <source>
        <dbReference type="ARBA" id="ARBA00022450"/>
    </source>
</evidence>
<comment type="caution">
    <text evidence="5">The sequence shown here is derived from an EMBL/GenBank/DDBJ whole genome shotgun (WGS) entry which is preliminary data.</text>
</comment>
<evidence type="ECO:0000313" key="6">
    <source>
        <dbReference type="Proteomes" id="UP001589610"/>
    </source>
</evidence>
<dbReference type="EMBL" id="JBHMBS010000128">
    <property type="protein sequence ID" value="MFB9682520.1"/>
    <property type="molecule type" value="Genomic_DNA"/>
</dbReference>
<dbReference type="InterPro" id="IPR036291">
    <property type="entry name" value="NAD(P)-bd_dom_sf"/>
</dbReference>
<evidence type="ECO:0000256" key="2">
    <source>
        <dbReference type="ARBA" id="ARBA00022553"/>
    </source>
</evidence>
<keyword evidence="6" id="KW-1185">Reference proteome</keyword>
<proteinExistence type="predicted"/>
<dbReference type="Pfam" id="PF00550">
    <property type="entry name" value="PP-binding"/>
    <property type="match status" value="1"/>
</dbReference>
<keyword evidence="2" id="KW-0597">Phosphoprotein</keyword>
<protein>
    <submittedName>
        <fullName evidence="5">Beta-ketoacyl reductase</fullName>
    </submittedName>
</protein>
<keyword evidence="3" id="KW-0808">Transferase</keyword>
<dbReference type="SUPFAM" id="SSF51735">
    <property type="entry name" value="NAD(P)-binding Rossmann-fold domains"/>
    <property type="match status" value="1"/>
</dbReference>
<dbReference type="InterPro" id="IPR050091">
    <property type="entry name" value="PKS_NRPS_Biosynth_Enz"/>
</dbReference>
<feature type="domain" description="Carrier" evidence="4">
    <location>
        <begin position="207"/>
        <end position="275"/>
    </location>
</feature>
<dbReference type="InterPro" id="IPR036736">
    <property type="entry name" value="ACP-like_sf"/>
</dbReference>
<dbReference type="SMART" id="SM00823">
    <property type="entry name" value="PKS_PP"/>
    <property type="match status" value="1"/>
</dbReference>
<dbReference type="PROSITE" id="PS00012">
    <property type="entry name" value="PHOSPHOPANTETHEINE"/>
    <property type="match status" value="1"/>
</dbReference>
<dbReference type="InterPro" id="IPR057326">
    <property type="entry name" value="KR_dom"/>
</dbReference>